<dbReference type="EMBL" id="LSNE01000011">
    <property type="protein sequence ID" value="KXI27305.1"/>
    <property type="molecule type" value="Genomic_DNA"/>
</dbReference>
<protein>
    <submittedName>
        <fullName evidence="3">Aspartate racemase</fullName>
    </submittedName>
</protein>
<evidence type="ECO:0000256" key="2">
    <source>
        <dbReference type="ARBA" id="ARBA00023235"/>
    </source>
</evidence>
<dbReference type="Proteomes" id="UP000070299">
    <property type="component" value="Unassembled WGS sequence"/>
</dbReference>
<dbReference type="SUPFAM" id="SSF53681">
    <property type="entry name" value="Aspartate/glutamate racemase"/>
    <property type="match status" value="2"/>
</dbReference>
<dbReference type="InterPro" id="IPR004380">
    <property type="entry name" value="Asp_race"/>
</dbReference>
<name>A0A148KM36_9ALTE</name>
<dbReference type="NCBIfam" id="TIGR00035">
    <property type="entry name" value="asp_race"/>
    <property type="match status" value="1"/>
</dbReference>
<dbReference type="Gene3D" id="3.40.50.1860">
    <property type="match status" value="2"/>
</dbReference>
<organism evidence="3 4">
    <name type="scientific">Paraglaciecola hydrolytica</name>
    <dbReference type="NCBI Taxonomy" id="1799789"/>
    <lineage>
        <taxon>Bacteria</taxon>
        <taxon>Pseudomonadati</taxon>
        <taxon>Pseudomonadota</taxon>
        <taxon>Gammaproteobacteria</taxon>
        <taxon>Alteromonadales</taxon>
        <taxon>Alteromonadaceae</taxon>
        <taxon>Paraglaciecola</taxon>
    </lineage>
</organism>
<dbReference type="GO" id="GO:0047661">
    <property type="term" value="F:amino-acid racemase activity"/>
    <property type="evidence" value="ECO:0007669"/>
    <property type="project" value="InterPro"/>
</dbReference>
<keyword evidence="4" id="KW-1185">Reference proteome</keyword>
<proteinExistence type="inferred from homology"/>
<evidence type="ECO:0000313" key="4">
    <source>
        <dbReference type="Proteomes" id="UP000070299"/>
    </source>
</evidence>
<dbReference type="InterPro" id="IPR001920">
    <property type="entry name" value="Asp/Glu_race"/>
</dbReference>
<dbReference type="RefSeq" id="WP_068380525.1">
    <property type="nucleotide sequence ID" value="NZ_LSNE01000011.1"/>
</dbReference>
<accession>A0A148KM36</accession>
<comment type="caution">
    <text evidence="3">The sequence shown here is derived from an EMBL/GenBank/DDBJ whole genome shotgun (WGS) entry which is preliminary data.</text>
</comment>
<evidence type="ECO:0000313" key="3">
    <source>
        <dbReference type="EMBL" id="KXI27305.1"/>
    </source>
</evidence>
<dbReference type="PANTHER" id="PTHR21198">
    <property type="entry name" value="GLUTAMATE RACEMASE"/>
    <property type="match status" value="1"/>
</dbReference>
<gene>
    <name evidence="3" type="ORF">AX660_21505</name>
</gene>
<dbReference type="AlphaFoldDB" id="A0A148KM36"/>
<keyword evidence="2" id="KW-0413">Isomerase</keyword>
<dbReference type="Pfam" id="PF01177">
    <property type="entry name" value="Asp_Glu_race"/>
    <property type="match status" value="1"/>
</dbReference>
<sequence length="230" mass="25243">MQTIGLIGGMSWESTASYYQLLNREVKQRLGGLHSAKIVLVSVDFAEIEQLQHQGNWQQAGDVLAQAAQSVEAAGADFFLICTNTMHKVAEQVSASVSIPLLHIADATGAVLIEHKIKKVALLGTRFTMQEDFYKKRITESFGIEVLVPSADEQTLLHDIIYQELCLGIIKDDSRRTFMQIMQNLVTQGAEGIILGCTEIGLLISQAHTQCKLFDTTSIHVNSAVNQALS</sequence>
<dbReference type="OrthoDB" id="9803739at2"/>
<comment type="similarity">
    <text evidence="1">Belongs to the aspartate/glutamate racemases family.</text>
</comment>
<dbReference type="PANTHER" id="PTHR21198:SF7">
    <property type="entry name" value="ASPARTATE-GLUTAMATE RACEMASE FAMILY"/>
    <property type="match status" value="1"/>
</dbReference>
<evidence type="ECO:0000256" key="1">
    <source>
        <dbReference type="ARBA" id="ARBA00007847"/>
    </source>
</evidence>
<dbReference type="STRING" id="1799789.AX660_21505"/>
<dbReference type="InterPro" id="IPR015942">
    <property type="entry name" value="Asp/Glu/hydantoin_racemase"/>
</dbReference>
<reference evidence="4" key="1">
    <citation type="submission" date="2016-02" db="EMBL/GenBank/DDBJ databases">
        <authorList>
            <person name="Schultz-Johansen M."/>
            <person name="Glaring M.A."/>
            <person name="Bech P.K."/>
            <person name="Stougaard P."/>
        </authorList>
    </citation>
    <scope>NUCLEOTIDE SEQUENCE [LARGE SCALE GENOMIC DNA]</scope>
    <source>
        <strain evidence="4">S66</strain>
    </source>
</reference>